<dbReference type="GO" id="GO:0016301">
    <property type="term" value="F:kinase activity"/>
    <property type="evidence" value="ECO:0007669"/>
    <property type="project" value="UniProtKB-KW"/>
</dbReference>
<keyword evidence="6" id="KW-0418">Kinase</keyword>
<comment type="subcellular location">
    <subcellularLocation>
        <location evidence="1">Mitochondrion</location>
    </subcellularLocation>
</comment>
<protein>
    <submittedName>
        <fullName evidence="6">FAST kinase domain-containing protein 1</fullName>
    </submittedName>
</protein>
<evidence type="ECO:0000313" key="5">
    <source>
        <dbReference type="EMBL" id="KAG0128711.1"/>
    </source>
</evidence>
<dbReference type="SMART" id="SM00952">
    <property type="entry name" value="RAP"/>
    <property type="match status" value="1"/>
</dbReference>
<dbReference type="PROSITE" id="PS51286">
    <property type="entry name" value="RAP"/>
    <property type="match status" value="1"/>
</dbReference>
<dbReference type="PANTHER" id="PTHR21228">
    <property type="entry name" value="FAST LEU-RICH DOMAIN-CONTAINING"/>
    <property type="match status" value="1"/>
</dbReference>
<gene>
    <name evidence="6" type="ORF">IHE44_0014447</name>
    <name evidence="5" type="ORF">IHE44_001663</name>
</gene>
<reference evidence="6" key="3">
    <citation type="submission" date="2022-01" db="EMBL/GenBank/DDBJ databases">
        <authorList>
            <person name="Rubenstein D.R."/>
        </authorList>
    </citation>
    <scope>NUCLEOTIDE SEQUENCE</scope>
    <source>
        <strain evidence="6">SS15</strain>
        <tissue evidence="6">Liver</tissue>
    </source>
</reference>
<dbReference type="GO" id="GO:0035770">
    <property type="term" value="C:ribonucleoprotein granule"/>
    <property type="evidence" value="ECO:0007669"/>
    <property type="project" value="TreeGrafter"/>
</dbReference>
<feature type="non-terminal residue" evidence="5">
    <location>
        <position position="886"/>
    </location>
</feature>
<dbReference type="Pfam" id="PF08368">
    <property type="entry name" value="FAST_2"/>
    <property type="match status" value="1"/>
</dbReference>
<proteinExistence type="predicted"/>
<dbReference type="Pfam" id="PF08373">
    <property type="entry name" value="RAP"/>
    <property type="match status" value="1"/>
</dbReference>
<evidence type="ECO:0000256" key="2">
    <source>
        <dbReference type="ARBA" id="ARBA00023128"/>
    </source>
</evidence>
<evidence type="ECO:0000259" key="4">
    <source>
        <dbReference type="PROSITE" id="PS51286"/>
    </source>
</evidence>
<dbReference type="AlphaFoldDB" id="A0A835TZC8"/>
<organism evidence="5">
    <name type="scientific">Lamprotornis superbus</name>
    <dbReference type="NCBI Taxonomy" id="245042"/>
    <lineage>
        <taxon>Eukaryota</taxon>
        <taxon>Metazoa</taxon>
        <taxon>Chordata</taxon>
        <taxon>Craniata</taxon>
        <taxon>Vertebrata</taxon>
        <taxon>Euteleostomi</taxon>
        <taxon>Archelosauria</taxon>
        <taxon>Archosauria</taxon>
        <taxon>Dinosauria</taxon>
        <taxon>Saurischia</taxon>
        <taxon>Theropoda</taxon>
        <taxon>Coelurosauria</taxon>
        <taxon>Aves</taxon>
        <taxon>Neognathae</taxon>
        <taxon>Neoaves</taxon>
        <taxon>Telluraves</taxon>
        <taxon>Australaves</taxon>
        <taxon>Passeriformes</taxon>
        <taxon>Sturnidae</taxon>
        <taxon>Lamprotornis</taxon>
    </lineage>
</organism>
<dbReference type="OrthoDB" id="385235at2759"/>
<dbReference type="Pfam" id="PF06743">
    <property type="entry name" value="FAST_1"/>
    <property type="match status" value="1"/>
</dbReference>
<sequence>ARRERPSAVPAAPGGGSRAWQRGSRPFPALCGSAFPAVTEPAARSGSAGTRGQRCCVARGCARGNWGDSVPLCLLTLRRYQARTLCSDLLLSQINGCTHEDEVFSLVGRNKARLSEKHVGIALNMLWQLQKKKPFLLRTSDYVRNHSQFLTLCILAENKAEHMEDEVIVDTLYSILRLNVEDHASLAKVLVTEALSLPALSKFALCLYKQHRRFSPIIGQVAHIVDMKLDSIQDIRILSVLMISISEVITESFRDRLLHKAEQLLEETDEVHLNHARRVVQFLQNVKLRYHPLLEKCNRIFLENASHLDIHGISHIFGLYEQLGFDSAEFRLIAKQLLSETIDDYYDPETFAKLFSSLGPMAGSKVRERLLVTAGHMAEEFSSHQVLMILKTMQKMKCRSSHPLKKIASVLHKHLESYRVLQLVKLTQYLVVLHCQDLELFAKLKMLLLGYLKSSVIPADTAAIIRVLAMLPSFQMEEMIINKAAAVLPQCRLHHLNCIATALVKWNHHGQLHWQNSSELCAKLLQKLNDCGFQRLQKANNLNLLLEELPYVSGEWLEEVLNEESLAMCQHLIDQITWANILPLSFFLIKSDHRCPALFDRISSVTVENIDKIPPSEIYFILFLFSTLNYDPPDNEEFFKNCIQHLTSNLSHLEAYHLVLLGHVLAVAGYFPPALITTIFNVSFLSKLDAQLKVLPDMVKHRVHSSLMKLNRAVCLECPEFHIPWFHEPYCQRTSQINPERQHIHRMLTEILGGRHYSRISVLTPYYYEIDFECVLDVNKRPLAYMAQNIPLDGGGGIHFRRDIKDEGRKALPPGAQRIALEFLDSKAFSKDYSHHLKGEPAVKKRHLEMLGYRVVQIPHFEWNSMVLSTKGEQLEYLRQQLYGIQ</sequence>
<keyword evidence="6" id="KW-0808">Transferase</keyword>
<dbReference type="InterPro" id="IPR013579">
    <property type="entry name" value="FAST_2"/>
</dbReference>
<name>A0A835TZC8_9PASS</name>
<dbReference type="GO" id="GO:0000963">
    <property type="term" value="P:mitochondrial RNA processing"/>
    <property type="evidence" value="ECO:0007669"/>
    <property type="project" value="TreeGrafter"/>
</dbReference>
<dbReference type="GO" id="GO:0044528">
    <property type="term" value="P:regulation of mitochondrial mRNA stability"/>
    <property type="evidence" value="ECO:0007669"/>
    <property type="project" value="InterPro"/>
</dbReference>
<keyword evidence="7" id="KW-1185">Reference proteome</keyword>
<evidence type="ECO:0000256" key="1">
    <source>
        <dbReference type="ARBA" id="ARBA00004173"/>
    </source>
</evidence>
<accession>A0A835TZC8</accession>
<feature type="region of interest" description="Disordered" evidence="3">
    <location>
        <begin position="1"/>
        <end position="23"/>
    </location>
</feature>
<dbReference type="PANTHER" id="PTHR21228:SF29">
    <property type="entry name" value="FAST KINASE DOMAIN-CONTAINING PROTEIN 1, MITOCHONDRIAL"/>
    <property type="match status" value="1"/>
</dbReference>
<dbReference type="Proteomes" id="UP000618051">
    <property type="component" value="Unassembled WGS sequence"/>
</dbReference>
<evidence type="ECO:0000313" key="6">
    <source>
        <dbReference type="EMBL" id="KAI1237190.1"/>
    </source>
</evidence>
<evidence type="ECO:0000313" key="7">
    <source>
        <dbReference type="Proteomes" id="UP000618051"/>
    </source>
</evidence>
<dbReference type="InterPro" id="IPR010622">
    <property type="entry name" value="FAST_Leu-rich"/>
</dbReference>
<reference evidence="5" key="1">
    <citation type="submission" date="2020-10" db="EMBL/GenBank/DDBJ databases">
        <title>Feather gene expression reveals the developmental basis of iridescence in African starlings.</title>
        <authorList>
            <person name="Rubenstein D.R."/>
        </authorList>
    </citation>
    <scope>NUCLEOTIDE SEQUENCE</scope>
    <source>
        <strain evidence="5">SS15</strain>
        <tissue evidence="5">Liver</tissue>
    </source>
</reference>
<dbReference type="EMBL" id="JADDUC010000013">
    <property type="protein sequence ID" value="KAG0128711.1"/>
    <property type="molecule type" value="Genomic_DNA"/>
</dbReference>
<dbReference type="GO" id="GO:0003723">
    <property type="term" value="F:RNA binding"/>
    <property type="evidence" value="ECO:0007669"/>
    <property type="project" value="TreeGrafter"/>
</dbReference>
<dbReference type="InterPro" id="IPR050870">
    <property type="entry name" value="FAST_kinase"/>
</dbReference>
<evidence type="ECO:0000256" key="3">
    <source>
        <dbReference type="SAM" id="MobiDB-lite"/>
    </source>
</evidence>
<reference evidence="6 7" key="2">
    <citation type="journal article" date="2021" name="J. Hered.">
        <title>Feather Gene Expression Elucidates the Developmental Basis of Plumage Iridescence in African Starlings.</title>
        <authorList>
            <person name="Rubenstein D.R."/>
            <person name="Corvelo A."/>
            <person name="MacManes M.D."/>
            <person name="Maia R."/>
            <person name="Narzisi G."/>
            <person name="Rousaki A."/>
            <person name="Vandenabeele P."/>
            <person name="Shawkey M.D."/>
            <person name="Solomon J."/>
        </authorList>
    </citation>
    <scope>NUCLEOTIDE SEQUENCE [LARGE SCALE GENOMIC DNA]</scope>
    <source>
        <strain evidence="6">SS15</strain>
    </source>
</reference>
<dbReference type="InterPro" id="IPR013584">
    <property type="entry name" value="RAP"/>
</dbReference>
<feature type="domain" description="RAP" evidence="4">
    <location>
        <begin position="819"/>
        <end position="880"/>
    </location>
</feature>
<keyword evidence="2" id="KW-0496">Mitochondrion</keyword>
<dbReference type="GO" id="GO:0005759">
    <property type="term" value="C:mitochondrial matrix"/>
    <property type="evidence" value="ECO:0007669"/>
    <property type="project" value="TreeGrafter"/>
</dbReference>
<dbReference type="EMBL" id="JADDUC020000008">
    <property type="protein sequence ID" value="KAI1237190.1"/>
    <property type="molecule type" value="Genomic_DNA"/>
</dbReference>
<comment type="caution">
    <text evidence="5">The sequence shown here is derived from an EMBL/GenBank/DDBJ whole genome shotgun (WGS) entry which is preliminary data.</text>
</comment>